<sequence>MFVYAIKSSAKPNQYLFCSNDNTRKFKDDFDVRTHSFKETRNNWIIQCHGWSVFTIRSETNPDQFLFVATDKSNNHDKDFDVRTQNKENQNNHWYIVTNPNFSTPYPLKHDLIIVTFNPAHLQQNFLTIGDSHKSFSDDFSVNVKQNRDQHSKFILDRVTGDAFAIRSFFSPRFTQLLIIKKNQINFMITMSDFILLKNSEISGQFNKQNSIFGPFNHQLTLINIYSQSKMNLKMIKAFQLELAHSQKIEINGQLMDYYNNEYLQQDTILLI</sequence>
<accession>A0CLB6</accession>
<dbReference type="KEGG" id="ptm:GSPATT00008131001"/>
<gene>
    <name evidence="1" type="ORF">GSPATT00008131001</name>
</gene>
<evidence type="ECO:0008006" key="3">
    <source>
        <dbReference type="Google" id="ProtNLM"/>
    </source>
</evidence>
<protein>
    <recommendedName>
        <fullName evidence="3">Ricin B lectin domain-containing protein</fullName>
    </recommendedName>
</protein>
<reference evidence="1 2" key="1">
    <citation type="journal article" date="2006" name="Nature">
        <title>Global trends of whole-genome duplications revealed by the ciliate Paramecium tetraurelia.</title>
        <authorList>
            <consortium name="Genoscope"/>
            <person name="Aury J.-M."/>
            <person name="Jaillon O."/>
            <person name="Duret L."/>
            <person name="Noel B."/>
            <person name="Jubin C."/>
            <person name="Porcel B.M."/>
            <person name="Segurens B."/>
            <person name="Daubin V."/>
            <person name="Anthouard V."/>
            <person name="Aiach N."/>
            <person name="Arnaiz O."/>
            <person name="Billaut A."/>
            <person name="Beisson J."/>
            <person name="Blanc I."/>
            <person name="Bouhouche K."/>
            <person name="Camara F."/>
            <person name="Duharcourt S."/>
            <person name="Guigo R."/>
            <person name="Gogendeau D."/>
            <person name="Katinka M."/>
            <person name="Keller A.-M."/>
            <person name="Kissmehl R."/>
            <person name="Klotz C."/>
            <person name="Koll F."/>
            <person name="Le Moue A."/>
            <person name="Lepere C."/>
            <person name="Malinsky S."/>
            <person name="Nowacki M."/>
            <person name="Nowak J.K."/>
            <person name="Plattner H."/>
            <person name="Poulain J."/>
            <person name="Ruiz F."/>
            <person name="Serrano V."/>
            <person name="Zagulski M."/>
            <person name="Dessen P."/>
            <person name="Betermier M."/>
            <person name="Weissenbach J."/>
            <person name="Scarpelli C."/>
            <person name="Schachter V."/>
            <person name="Sperling L."/>
            <person name="Meyer E."/>
            <person name="Cohen J."/>
            <person name="Wincker P."/>
        </authorList>
    </citation>
    <scope>NUCLEOTIDE SEQUENCE [LARGE SCALE GENOMIC DNA]</scope>
    <source>
        <strain evidence="1 2">Stock d4-2</strain>
    </source>
</reference>
<dbReference type="Proteomes" id="UP000000600">
    <property type="component" value="Unassembled WGS sequence"/>
</dbReference>
<name>A0CLB6_PARTE</name>
<evidence type="ECO:0000313" key="1">
    <source>
        <dbReference type="EMBL" id="CAK71583.1"/>
    </source>
</evidence>
<dbReference type="RefSeq" id="XP_001438980.1">
    <property type="nucleotide sequence ID" value="XM_001438943.1"/>
</dbReference>
<keyword evidence="2" id="KW-1185">Reference proteome</keyword>
<dbReference type="InParanoid" id="A0CLB6"/>
<organism evidence="1 2">
    <name type="scientific">Paramecium tetraurelia</name>
    <dbReference type="NCBI Taxonomy" id="5888"/>
    <lineage>
        <taxon>Eukaryota</taxon>
        <taxon>Sar</taxon>
        <taxon>Alveolata</taxon>
        <taxon>Ciliophora</taxon>
        <taxon>Intramacronucleata</taxon>
        <taxon>Oligohymenophorea</taxon>
        <taxon>Peniculida</taxon>
        <taxon>Parameciidae</taxon>
        <taxon>Paramecium</taxon>
    </lineage>
</organism>
<dbReference type="EMBL" id="CT868097">
    <property type="protein sequence ID" value="CAK71583.1"/>
    <property type="molecule type" value="Genomic_DNA"/>
</dbReference>
<dbReference type="AlphaFoldDB" id="A0CLB6"/>
<dbReference type="GeneID" id="5024765"/>
<proteinExistence type="predicted"/>
<evidence type="ECO:0000313" key="2">
    <source>
        <dbReference type="Proteomes" id="UP000000600"/>
    </source>
</evidence>
<dbReference type="HOGENOM" id="CLU_1024715_0_0_1"/>